<name>A0A7W5G1V3_9HYPH</name>
<dbReference type="PANTHER" id="PTHR42879:SF2">
    <property type="entry name" value="3-OXOACYL-[ACYL-CARRIER-PROTEIN] REDUCTASE FABG"/>
    <property type="match status" value="1"/>
</dbReference>
<evidence type="ECO:0000256" key="1">
    <source>
        <dbReference type="ARBA" id="ARBA00006484"/>
    </source>
</evidence>
<comment type="caution">
    <text evidence="4">The sequence shown here is derived from an EMBL/GenBank/DDBJ whole genome shotgun (WGS) entry which is preliminary data.</text>
</comment>
<dbReference type="Pfam" id="PF13561">
    <property type="entry name" value="adh_short_C2"/>
    <property type="match status" value="1"/>
</dbReference>
<dbReference type="PANTHER" id="PTHR42879">
    <property type="entry name" value="3-OXOACYL-(ACYL-CARRIER-PROTEIN) REDUCTASE"/>
    <property type="match status" value="1"/>
</dbReference>
<dbReference type="GO" id="GO:0008874">
    <property type="term" value="F:gluconate 5-dehydrogenase activity"/>
    <property type="evidence" value="ECO:0007669"/>
    <property type="project" value="UniProtKB-EC"/>
</dbReference>
<dbReference type="PRINTS" id="PR00080">
    <property type="entry name" value="SDRFAMILY"/>
</dbReference>
<dbReference type="GO" id="GO:0032787">
    <property type="term" value="P:monocarboxylic acid metabolic process"/>
    <property type="evidence" value="ECO:0007669"/>
    <property type="project" value="UniProtKB-ARBA"/>
</dbReference>
<dbReference type="Gene3D" id="3.40.50.720">
    <property type="entry name" value="NAD(P)-binding Rossmann-like Domain"/>
    <property type="match status" value="1"/>
</dbReference>
<dbReference type="InterPro" id="IPR050259">
    <property type="entry name" value="SDR"/>
</dbReference>
<dbReference type="PRINTS" id="PR00081">
    <property type="entry name" value="GDHRDH"/>
</dbReference>
<dbReference type="NCBIfam" id="NF004778">
    <property type="entry name" value="PRK06124.1"/>
    <property type="match status" value="1"/>
</dbReference>
<feature type="domain" description="Ketoreductase" evidence="3">
    <location>
        <begin position="15"/>
        <end position="195"/>
    </location>
</feature>
<gene>
    <name evidence="4" type="ORF">FHS26_005105</name>
</gene>
<dbReference type="EMBL" id="JACHXH010000021">
    <property type="protein sequence ID" value="MBB3137344.1"/>
    <property type="molecule type" value="Genomic_DNA"/>
</dbReference>
<keyword evidence="5" id="KW-1185">Reference proteome</keyword>
<dbReference type="FunFam" id="3.40.50.720:FF:000084">
    <property type="entry name" value="Short-chain dehydrogenase reductase"/>
    <property type="match status" value="1"/>
</dbReference>
<dbReference type="PROSITE" id="PS00061">
    <property type="entry name" value="ADH_SHORT"/>
    <property type="match status" value="1"/>
</dbReference>
<comment type="similarity">
    <text evidence="1">Belongs to the short-chain dehydrogenases/reductases (SDR) family.</text>
</comment>
<dbReference type="InterPro" id="IPR020904">
    <property type="entry name" value="Sc_DH/Rdtase_CS"/>
</dbReference>
<dbReference type="InterPro" id="IPR036291">
    <property type="entry name" value="NAD(P)-bd_dom_sf"/>
</dbReference>
<dbReference type="EC" id="1.1.1.69" evidence="4"/>
<dbReference type="Proteomes" id="UP000518315">
    <property type="component" value="Unassembled WGS sequence"/>
</dbReference>
<organism evidence="4 5">
    <name type="scientific">Rhizobium pisi</name>
    <dbReference type="NCBI Taxonomy" id="574561"/>
    <lineage>
        <taxon>Bacteria</taxon>
        <taxon>Pseudomonadati</taxon>
        <taxon>Pseudomonadota</taxon>
        <taxon>Alphaproteobacteria</taxon>
        <taxon>Hyphomicrobiales</taxon>
        <taxon>Rhizobiaceae</taxon>
        <taxon>Rhizobium/Agrobacterium group</taxon>
        <taxon>Rhizobium</taxon>
    </lineage>
</organism>
<evidence type="ECO:0000313" key="5">
    <source>
        <dbReference type="Proteomes" id="UP000518315"/>
    </source>
</evidence>
<dbReference type="InterPro" id="IPR057326">
    <property type="entry name" value="KR_dom"/>
</dbReference>
<keyword evidence="2 4" id="KW-0560">Oxidoreductase</keyword>
<sequence length="259" mass="27279">MKTMGVLDRFSLAGQVALITGGGRGLGFEMARALAEAGAHVVVTGRTAATLDDAVRTIRAAGGTAGAAAFDIADREAQRAVMADIDKNHGRLDILINNVGVRDRRPLAEFDDDAIIELLRTDLAAAMTLSRDAAVLMKRRHHGRLIAVTSISGHVAMPGDCVYPAAKQGLTGLMRGMAVEFGPHGITSNAIAPGWFATETNAAMAANEELMPFVRQRIPVQRWGRPDEIAGAALFLASPAASFVNGHVLTVDGGMTVRM</sequence>
<evidence type="ECO:0000259" key="3">
    <source>
        <dbReference type="SMART" id="SM00822"/>
    </source>
</evidence>
<dbReference type="SMART" id="SM00822">
    <property type="entry name" value="PKS_KR"/>
    <property type="match status" value="1"/>
</dbReference>
<dbReference type="AlphaFoldDB" id="A0A7W5G1V3"/>
<reference evidence="4 5" key="1">
    <citation type="submission" date="2020-08" db="EMBL/GenBank/DDBJ databases">
        <title>Genomic Encyclopedia of Type Strains, Phase III (KMG-III): the genomes of soil and plant-associated and newly described type strains.</title>
        <authorList>
            <person name="Whitman W."/>
        </authorList>
    </citation>
    <scope>NUCLEOTIDE SEQUENCE [LARGE SCALE GENOMIC DNA]</scope>
    <source>
        <strain evidence="4 5">CECT 4113</strain>
    </source>
</reference>
<dbReference type="SUPFAM" id="SSF51735">
    <property type="entry name" value="NAD(P)-binding Rossmann-fold domains"/>
    <property type="match status" value="1"/>
</dbReference>
<accession>A0A7W5G1V3</accession>
<evidence type="ECO:0000256" key="2">
    <source>
        <dbReference type="ARBA" id="ARBA00023002"/>
    </source>
</evidence>
<proteinExistence type="inferred from homology"/>
<evidence type="ECO:0000313" key="4">
    <source>
        <dbReference type="EMBL" id="MBB3137344.1"/>
    </source>
</evidence>
<dbReference type="InterPro" id="IPR002347">
    <property type="entry name" value="SDR_fam"/>
</dbReference>
<protein>
    <submittedName>
        <fullName evidence="4">Gluconate 5-dehydrogenase</fullName>
        <ecNumber evidence="4">1.1.1.69</ecNumber>
    </submittedName>
</protein>